<dbReference type="Pfam" id="PF07949">
    <property type="entry name" value="YbbR"/>
    <property type="match status" value="1"/>
</dbReference>
<keyword evidence="1" id="KW-0812">Transmembrane</keyword>
<protein>
    <submittedName>
        <fullName evidence="2">YbbR-like protein</fullName>
    </submittedName>
</protein>
<dbReference type="PANTHER" id="PTHR37804:SF1">
    <property type="entry name" value="CDAA REGULATORY PROTEIN CDAR"/>
    <property type="match status" value="1"/>
</dbReference>
<evidence type="ECO:0000256" key="1">
    <source>
        <dbReference type="SAM" id="Phobius"/>
    </source>
</evidence>
<name>A0A1H9KFL7_9FLAO</name>
<sequence>MIKKLKSELLTSIKNKRLNVFLLFLFSAFVILIFTKLSKDYTNTISFNVEKLNVPQDKIILNDSSHKLAITLKTHGFKWLKYYFSKPKVSIDFSNEVYKKNNTFVYAKSVSYLNEKKPFQNEVILLNITPDTLLFNFDTNLVKKVPVSIDAAISFAPGFDVVNNYEVMPDSITVVGPHELVQNIHSVKTQPIVINDVKADITMVTKLEVNKHNGDLIFSFEEVNFTAKVGKFTEGTVTIPIQIVNLPEDISIKYFPKEVKVTYYTSLENFNNIAPSDFKVKCDYNKLTENQSVLIPEITKSPKGVKNIKLNQKHIEFIILK</sequence>
<keyword evidence="3" id="KW-1185">Reference proteome</keyword>
<dbReference type="Gene3D" id="2.170.120.30">
    <property type="match status" value="1"/>
</dbReference>
<dbReference type="AlphaFoldDB" id="A0A1H9KFL7"/>
<dbReference type="Proteomes" id="UP000198999">
    <property type="component" value="Unassembled WGS sequence"/>
</dbReference>
<reference evidence="2 3" key="1">
    <citation type="submission" date="2016-10" db="EMBL/GenBank/DDBJ databases">
        <authorList>
            <person name="de Groot N.N."/>
        </authorList>
    </citation>
    <scope>NUCLEOTIDE SEQUENCE [LARGE SCALE GENOMIC DNA]</scope>
    <source>
        <strain evidence="2 3">DSM 21035</strain>
    </source>
</reference>
<accession>A0A1H9KFL7</accession>
<dbReference type="EMBL" id="FOFN01000004">
    <property type="protein sequence ID" value="SEQ97878.1"/>
    <property type="molecule type" value="Genomic_DNA"/>
</dbReference>
<organism evidence="2 3">
    <name type="scientific">Hyunsoonleella jejuensis</name>
    <dbReference type="NCBI Taxonomy" id="419940"/>
    <lineage>
        <taxon>Bacteria</taxon>
        <taxon>Pseudomonadati</taxon>
        <taxon>Bacteroidota</taxon>
        <taxon>Flavobacteriia</taxon>
        <taxon>Flavobacteriales</taxon>
        <taxon>Flavobacteriaceae</taxon>
    </lineage>
</organism>
<evidence type="ECO:0000313" key="3">
    <source>
        <dbReference type="Proteomes" id="UP000198999"/>
    </source>
</evidence>
<dbReference type="STRING" id="419940.SAMN05421824_2733"/>
<gene>
    <name evidence="2" type="ORF">SAMN05421824_2733</name>
</gene>
<evidence type="ECO:0000313" key="2">
    <source>
        <dbReference type="EMBL" id="SEQ97878.1"/>
    </source>
</evidence>
<dbReference type="PANTHER" id="PTHR37804">
    <property type="entry name" value="CDAA REGULATORY PROTEIN CDAR"/>
    <property type="match status" value="1"/>
</dbReference>
<dbReference type="InterPro" id="IPR053154">
    <property type="entry name" value="c-di-AMP_regulator"/>
</dbReference>
<dbReference type="RefSeq" id="WP_245738290.1">
    <property type="nucleotide sequence ID" value="NZ_FOFN01000004.1"/>
</dbReference>
<keyword evidence="1" id="KW-0472">Membrane</keyword>
<proteinExistence type="predicted"/>
<keyword evidence="1" id="KW-1133">Transmembrane helix</keyword>
<dbReference type="InterPro" id="IPR012505">
    <property type="entry name" value="YbbR"/>
</dbReference>
<feature type="transmembrane region" description="Helical" evidence="1">
    <location>
        <begin position="20"/>
        <end position="38"/>
    </location>
</feature>